<sequence>MNCMQEVGDLVTDLYETLAEMRCIEPADIKRGPHNITLPGDTGDSSYNRIDPAIANLYSILPYVEYKFSGHRNFFRGSFFLGFRRERHRRQSRGPFRGRDQSVYCTMPANTEFGSSMLKSTAVPTSHWKESSLRRPEASTTGGHSTTCPADRRPTVLRDMKQWFREFKVVPDSLRSSGGEAKLEERMRLFQKHGWPDAFDSKAFQMEPVRKNSARLAAWHAEAAPLRVMKRLEDDSERASRWAEVGRLGSSAPVDETALKVVQLKRAQCADAFEASRAAAKNLQLKGPVRAQLEYARRRRDNDYHSGLLQFRKKEFSFVARKWSILPDVQALED</sequence>
<name>A0ACA9TN76_BIOOC</name>
<protein>
    <submittedName>
        <fullName evidence="1">Uncharacterized protein</fullName>
    </submittedName>
</protein>
<reference evidence="1" key="1">
    <citation type="submission" date="2020-04" db="EMBL/GenBank/DDBJ databases">
        <authorList>
            <person name="Broberg M."/>
        </authorList>
    </citation>
    <scope>NUCLEOTIDE SEQUENCE</scope>
</reference>
<accession>A0ACA9TN76</accession>
<organism evidence="1 2">
    <name type="scientific">Clonostachys rosea f. rosea IK726</name>
    <dbReference type="NCBI Taxonomy" id="1349383"/>
    <lineage>
        <taxon>Eukaryota</taxon>
        <taxon>Fungi</taxon>
        <taxon>Dikarya</taxon>
        <taxon>Ascomycota</taxon>
        <taxon>Pezizomycotina</taxon>
        <taxon>Sordariomycetes</taxon>
        <taxon>Hypocreomycetidae</taxon>
        <taxon>Hypocreales</taxon>
        <taxon>Bionectriaceae</taxon>
        <taxon>Clonostachys</taxon>
    </lineage>
</organism>
<evidence type="ECO:0000313" key="1">
    <source>
        <dbReference type="EMBL" id="CAG9942017.1"/>
    </source>
</evidence>
<evidence type="ECO:0000313" key="2">
    <source>
        <dbReference type="Proteomes" id="UP000836387"/>
    </source>
</evidence>
<proteinExistence type="predicted"/>
<reference evidence="1" key="2">
    <citation type="submission" date="2021-10" db="EMBL/GenBank/DDBJ databases">
        <authorList>
            <person name="Piombo E."/>
        </authorList>
    </citation>
    <scope>NUCLEOTIDE SEQUENCE</scope>
</reference>
<dbReference type="Proteomes" id="UP000836387">
    <property type="component" value="Unassembled WGS sequence"/>
</dbReference>
<comment type="caution">
    <text evidence="1">The sequence shown here is derived from an EMBL/GenBank/DDBJ whole genome shotgun (WGS) entry which is preliminary data.</text>
</comment>
<gene>
    <name evidence="1" type="ORF">CRV2_00008945</name>
</gene>
<dbReference type="EMBL" id="CADEHS020000006">
    <property type="protein sequence ID" value="CAG9942017.1"/>
    <property type="molecule type" value="Genomic_DNA"/>
</dbReference>
<keyword evidence="2" id="KW-1185">Reference proteome</keyword>